<dbReference type="EMBL" id="RDSR01000003">
    <property type="protein sequence ID" value="RNE66665.1"/>
    <property type="molecule type" value="Genomic_DNA"/>
</dbReference>
<reference evidence="2 3" key="1">
    <citation type="submission" date="2018-11" db="EMBL/GenBank/DDBJ databases">
        <title>Cryobacterium sp. nov., isolated from rhizosphere soil of lettuce.</title>
        <authorList>
            <person name="Wang Y."/>
        </authorList>
    </citation>
    <scope>NUCLEOTIDE SEQUENCE [LARGE SCALE GENOMIC DNA]</scope>
    <source>
        <strain evidence="2 3">NEAU-85</strain>
    </source>
</reference>
<organism evidence="2 3">
    <name type="scientific">Cryobacterium tepidiphilum</name>
    <dbReference type="NCBI Taxonomy" id="2486026"/>
    <lineage>
        <taxon>Bacteria</taxon>
        <taxon>Bacillati</taxon>
        <taxon>Actinomycetota</taxon>
        <taxon>Actinomycetes</taxon>
        <taxon>Micrococcales</taxon>
        <taxon>Microbacteriaceae</taxon>
        <taxon>Cryobacterium</taxon>
    </lineage>
</organism>
<keyword evidence="3" id="KW-1185">Reference proteome</keyword>
<feature type="region of interest" description="Disordered" evidence="1">
    <location>
        <begin position="270"/>
        <end position="290"/>
    </location>
</feature>
<sequence>MQASVLVEFGPHARIVAAEKVTVGGIRGFFARQHYEVTVEVPGPAPLPRSLDTPARLGIAALLAEAEEAEAQLHGAPSPVSTGSGDFAALMDDLTFTTVSPGDLELLNPEATRPPVIPSPLAGAGDLVLVLGIGEDPLVVAQSMAEHVAGEAATDVSGAGLLARTRAESVTDRRRALTCRARGVQNGCPVYVAFGLGWSDGEEAATAVADLGADQVWVAVDVARKSSDTAAWVGALARRLPVDGVAVVDCAATASPGTVEELGIPVGWADGRPAGDRASRRQARHGDRLA</sequence>
<protein>
    <submittedName>
        <fullName evidence="2">Uncharacterized protein</fullName>
    </submittedName>
</protein>
<feature type="compositionally biased region" description="Basic and acidic residues" evidence="1">
    <location>
        <begin position="273"/>
        <end position="290"/>
    </location>
</feature>
<dbReference type="Proteomes" id="UP000279859">
    <property type="component" value="Unassembled WGS sequence"/>
</dbReference>
<evidence type="ECO:0000313" key="3">
    <source>
        <dbReference type="Proteomes" id="UP000279859"/>
    </source>
</evidence>
<gene>
    <name evidence="2" type="ORF">EEJ31_02410</name>
</gene>
<evidence type="ECO:0000256" key="1">
    <source>
        <dbReference type="SAM" id="MobiDB-lite"/>
    </source>
</evidence>
<dbReference type="AlphaFoldDB" id="A0A3M8LMU1"/>
<evidence type="ECO:0000313" key="2">
    <source>
        <dbReference type="EMBL" id="RNE66665.1"/>
    </source>
</evidence>
<name>A0A3M8LMU1_9MICO</name>
<proteinExistence type="predicted"/>
<comment type="caution">
    <text evidence="2">The sequence shown here is derived from an EMBL/GenBank/DDBJ whole genome shotgun (WGS) entry which is preliminary data.</text>
</comment>
<accession>A0A3M8LMU1</accession>